<reference evidence="7" key="1">
    <citation type="journal article" date="2021" name="PeerJ">
        <title>Extensive microbial diversity within the chicken gut microbiome revealed by metagenomics and culture.</title>
        <authorList>
            <person name="Gilroy R."/>
            <person name="Ravi A."/>
            <person name="Getino M."/>
            <person name="Pursley I."/>
            <person name="Horton D.L."/>
            <person name="Alikhan N.F."/>
            <person name="Baker D."/>
            <person name="Gharbi K."/>
            <person name="Hall N."/>
            <person name="Watson M."/>
            <person name="Adriaenssens E.M."/>
            <person name="Foster-Nyarko E."/>
            <person name="Jarju S."/>
            <person name="Secka A."/>
            <person name="Antonio M."/>
            <person name="Oren A."/>
            <person name="Chaudhuri R.R."/>
            <person name="La Ragione R."/>
            <person name="Hildebrand F."/>
            <person name="Pallen M.J."/>
        </authorList>
    </citation>
    <scope>NUCLEOTIDE SEQUENCE</scope>
    <source>
        <strain evidence="7">CHK183-5548</strain>
    </source>
</reference>
<dbReference type="GO" id="GO:0003700">
    <property type="term" value="F:DNA-binding transcription factor activity"/>
    <property type="evidence" value="ECO:0007669"/>
    <property type="project" value="InterPro"/>
</dbReference>
<evidence type="ECO:0000313" key="8">
    <source>
        <dbReference type="Proteomes" id="UP000823883"/>
    </source>
</evidence>
<keyword evidence="1" id="KW-0805">Transcription regulation</keyword>
<dbReference type="InterPro" id="IPR035472">
    <property type="entry name" value="RpiR-like_SIS"/>
</dbReference>
<evidence type="ECO:0000259" key="5">
    <source>
        <dbReference type="PROSITE" id="PS51071"/>
    </source>
</evidence>
<proteinExistence type="predicted"/>
<feature type="domain" description="HTH rpiR-type" evidence="5">
    <location>
        <begin position="2"/>
        <end position="78"/>
    </location>
</feature>
<dbReference type="SUPFAM" id="SSF53697">
    <property type="entry name" value="SIS domain"/>
    <property type="match status" value="1"/>
</dbReference>
<protein>
    <submittedName>
        <fullName evidence="7">MurR/RpiR family transcriptional regulator</fullName>
    </submittedName>
</protein>
<reference evidence="7" key="2">
    <citation type="submission" date="2021-04" db="EMBL/GenBank/DDBJ databases">
        <authorList>
            <person name="Gilroy R."/>
        </authorList>
    </citation>
    <scope>NUCLEOTIDE SEQUENCE</scope>
    <source>
        <strain evidence="7">CHK183-5548</strain>
    </source>
</reference>
<accession>A0A9D2PEY1</accession>
<evidence type="ECO:0000259" key="6">
    <source>
        <dbReference type="PROSITE" id="PS51464"/>
    </source>
</evidence>
<evidence type="ECO:0000256" key="3">
    <source>
        <dbReference type="ARBA" id="ARBA00023163"/>
    </source>
</evidence>
<dbReference type="InterPro" id="IPR001347">
    <property type="entry name" value="SIS_dom"/>
</dbReference>
<dbReference type="Gene3D" id="3.40.50.10490">
    <property type="entry name" value="Glucose-6-phosphate isomerase like protein, domain 1"/>
    <property type="match status" value="1"/>
</dbReference>
<dbReference type="InterPro" id="IPR047640">
    <property type="entry name" value="RpiR-like"/>
</dbReference>
<dbReference type="PROSITE" id="PS51464">
    <property type="entry name" value="SIS"/>
    <property type="match status" value="1"/>
</dbReference>
<keyword evidence="2" id="KW-0238">DNA-binding</keyword>
<keyword evidence="4" id="KW-0175">Coiled coil</keyword>
<dbReference type="GO" id="GO:0097367">
    <property type="term" value="F:carbohydrate derivative binding"/>
    <property type="evidence" value="ECO:0007669"/>
    <property type="project" value="InterPro"/>
</dbReference>
<dbReference type="GO" id="GO:0003677">
    <property type="term" value="F:DNA binding"/>
    <property type="evidence" value="ECO:0007669"/>
    <property type="project" value="UniProtKB-KW"/>
</dbReference>
<keyword evidence="3" id="KW-0804">Transcription</keyword>
<sequence>MDHIMLKIRERYNQMSKGDKRISDFILENHDRLLGMTAADIAQASGVSSASVIRYVKKMGADGLDGFKLELASVREKPESGGEWRMADPILSDEDNLDTICSKVKARTDNAVRDFFYQLDKEELKKGVEAVKKARKIYLLGLGASYASAYDLFHKLRRAGFDANCYQDINMVTEFFSYLDHRDVVLAFSYSGQSKEILYSCGKAHERKAKVIAVTRRGNTPLRKLADICLCVPDLEDVRRVGAFESLQTSLIMGWLIYLGAIREDFKRIEIELVKTRKMVEGLKEKIESEERTW</sequence>
<dbReference type="PANTHER" id="PTHR30514:SF1">
    <property type="entry name" value="HTH-TYPE TRANSCRIPTIONAL REGULATOR HEXR-RELATED"/>
    <property type="match status" value="1"/>
</dbReference>
<dbReference type="EMBL" id="DWWL01000076">
    <property type="protein sequence ID" value="HJC48712.1"/>
    <property type="molecule type" value="Genomic_DNA"/>
</dbReference>
<name>A0A9D2PEY1_9FIRM</name>
<gene>
    <name evidence="7" type="ORF">IAA04_11740</name>
</gene>
<dbReference type="InterPro" id="IPR009057">
    <property type="entry name" value="Homeodomain-like_sf"/>
</dbReference>
<feature type="coiled-coil region" evidence="4">
    <location>
        <begin position="266"/>
        <end position="293"/>
    </location>
</feature>
<comment type="caution">
    <text evidence="7">The sequence shown here is derived from an EMBL/GenBank/DDBJ whole genome shotgun (WGS) entry which is preliminary data.</text>
</comment>
<dbReference type="SUPFAM" id="SSF46689">
    <property type="entry name" value="Homeodomain-like"/>
    <property type="match status" value="1"/>
</dbReference>
<dbReference type="PANTHER" id="PTHR30514">
    <property type="entry name" value="GLUCOKINASE"/>
    <property type="match status" value="1"/>
</dbReference>
<dbReference type="Pfam" id="PF01418">
    <property type="entry name" value="HTH_6"/>
    <property type="match status" value="1"/>
</dbReference>
<feature type="domain" description="SIS" evidence="6">
    <location>
        <begin position="127"/>
        <end position="267"/>
    </location>
</feature>
<dbReference type="InterPro" id="IPR036388">
    <property type="entry name" value="WH-like_DNA-bd_sf"/>
</dbReference>
<dbReference type="InterPro" id="IPR046348">
    <property type="entry name" value="SIS_dom_sf"/>
</dbReference>
<evidence type="ECO:0000256" key="4">
    <source>
        <dbReference type="SAM" id="Coils"/>
    </source>
</evidence>
<dbReference type="PROSITE" id="PS51071">
    <property type="entry name" value="HTH_RPIR"/>
    <property type="match status" value="1"/>
</dbReference>
<dbReference type="CDD" id="cd05013">
    <property type="entry name" value="SIS_RpiR"/>
    <property type="match status" value="1"/>
</dbReference>
<dbReference type="InterPro" id="IPR000281">
    <property type="entry name" value="HTH_RpiR"/>
</dbReference>
<dbReference type="Proteomes" id="UP000823883">
    <property type="component" value="Unassembled WGS sequence"/>
</dbReference>
<dbReference type="GO" id="GO:1901135">
    <property type="term" value="P:carbohydrate derivative metabolic process"/>
    <property type="evidence" value="ECO:0007669"/>
    <property type="project" value="InterPro"/>
</dbReference>
<dbReference type="Gene3D" id="1.10.10.10">
    <property type="entry name" value="Winged helix-like DNA-binding domain superfamily/Winged helix DNA-binding domain"/>
    <property type="match status" value="1"/>
</dbReference>
<dbReference type="AlphaFoldDB" id="A0A9D2PEY1"/>
<evidence type="ECO:0000313" key="7">
    <source>
        <dbReference type="EMBL" id="HJC48712.1"/>
    </source>
</evidence>
<evidence type="ECO:0000256" key="2">
    <source>
        <dbReference type="ARBA" id="ARBA00023125"/>
    </source>
</evidence>
<dbReference type="Pfam" id="PF01380">
    <property type="entry name" value="SIS"/>
    <property type="match status" value="1"/>
</dbReference>
<evidence type="ECO:0000256" key="1">
    <source>
        <dbReference type="ARBA" id="ARBA00023015"/>
    </source>
</evidence>
<organism evidence="7 8">
    <name type="scientific">Candidatus Lachnoclostridium pullistercoris</name>
    <dbReference type="NCBI Taxonomy" id="2838632"/>
    <lineage>
        <taxon>Bacteria</taxon>
        <taxon>Bacillati</taxon>
        <taxon>Bacillota</taxon>
        <taxon>Clostridia</taxon>
        <taxon>Lachnospirales</taxon>
        <taxon>Lachnospiraceae</taxon>
    </lineage>
</organism>